<dbReference type="GO" id="GO:0005886">
    <property type="term" value="C:plasma membrane"/>
    <property type="evidence" value="ECO:0007669"/>
    <property type="project" value="TreeGrafter"/>
</dbReference>
<evidence type="ECO:0000313" key="2">
    <source>
        <dbReference type="EMBL" id="VDN34721.1"/>
    </source>
</evidence>
<accession>A0A3P7NXD6</accession>
<dbReference type="Proteomes" id="UP000281553">
    <property type="component" value="Unassembled WGS sequence"/>
</dbReference>
<keyword evidence="3" id="KW-1185">Reference proteome</keyword>
<feature type="domain" description="TRPM SLOG" evidence="1">
    <location>
        <begin position="18"/>
        <end position="123"/>
    </location>
</feature>
<dbReference type="InterPro" id="IPR041491">
    <property type="entry name" value="TRPM_SLOG"/>
</dbReference>
<name>A0A3P7NXD6_DIBLA</name>
<evidence type="ECO:0000313" key="3">
    <source>
        <dbReference type="Proteomes" id="UP000281553"/>
    </source>
</evidence>
<evidence type="ECO:0000259" key="1">
    <source>
        <dbReference type="Pfam" id="PF18139"/>
    </source>
</evidence>
<dbReference type="EMBL" id="UYRU01085801">
    <property type="protein sequence ID" value="VDN34721.1"/>
    <property type="molecule type" value="Genomic_DNA"/>
</dbReference>
<dbReference type="Pfam" id="PF18139">
    <property type="entry name" value="LSDAT_euk"/>
    <property type="match status" value="1"/>
</dbReference>
<reference evidence="2 3" key="1">
    <citation type="submission" date="2018-11" db="EMBL/GenBank/DDBJ databases">
        <authorList>
            <consortium name="Pathogen Informatics"/>
        </authorList>
    </citation>
    <scope>NUCLEOTIDE SEQUENCE [LARGE SCALE GENOMIC DNA]</scope>
</reference>
<gene>
    <name evidence="2" type="ORF">DILT_LOCUS16580</name>
</gene>
<protein>
    <recommendedName>
        <fullName evidence="1">TRPM SLOG domain-containing protein</fullName>
    </recommendedName>
</protein>
<organism evidence="2 3">
    <name type="scientific">Dibothriocephalus latus</name>
    <name type="common">Fish tapeworm</name>
    <name type="synonym">Diphyllobothrium latum</name>
    <dbReference type="NCBI Taxonomy" id="60516"/>
    <lineage>
        <taxon>Eukaryota</taxon>
        <taxon>Metazoa</taxon>
        <taxon>Spiralia</taxon>
        <taxon>Lophotrochozoa</taxon>
        <taxon>Platyhelminthes</taxon>
        <taxon>Cestoda</taxon>
        <taxon>Eucestoda</taxon>
        <taxon>Diphyllobothriidea</taxon>
        <taxon>Diphyllobothriidae</taxon>
        <taxon>Dibothriocephalus</taxon>
    </lineage>
</organism>
<dbReference type="OrthoDB" id="10465289at2759"/>
<dbReference type="PANTHER" id="PTHR13800">
    <property type="entry name" value="TRANSIENT RECEPTOR POTENTIAL CATION CHANNEL, SUBFAMILY M, MEMBER 6"/>
    <property type="match status" value="1"/>
</dbReference>
<dbReference type="InterPro" id="IPR050927">
    <property type="entry name" value="TRPM"/>
</dbReference>
<sequence length="126" mass="13945">MSFFQSEIVPYHCDTMGGLITPLNPYHNLFLMVDDGLRYLHPNSKVRQFRLKLEKALSERLRGASGARNNLPRCSIAVLVGGDYKSLLEVQARVDAGMPCVVCIGTGMAADILYIARQLSEKDSAE</sequence>
<dbReference type="PANTHER" id="PTHR13800:SF12">
    <property type="entry name" value="TRANSIENT RECEPTOR POTENTIAL CATION CHANNEL SUBFAMILY M MEMBER-LIKE 2"/>
    <property type="match status" value="1"/>
</dbReference>
<proteinExistence type="predicted"/>
<dbReference type="AlphaFoldDB" id="A0A3P7NXD6"/>
<dbReference type="GO" id="GO:0099604">
    <property type="term" value="F:ligand-gated calcium channel activity"/>
    <property type="evidence" value="ECO:0007669"/>
    <property type="project" value="TreeGrafter"/>
</dbReference>